<reference evidence="1 2" key="1">
    <citation type="submission" date="2017-10" db="EMBL/GenBank/DDBJ databases">
        <title>Comparative genomics in systemic dimorphic fungi from Ajellomycetaceae.</title>
        <authorList>
            <person name="Munoz J.F."/>
            <person name="Mcewen J.G."/>
            <person name="Clay O.K."/>
            <person name="Cuomo C.A."/>
        </authorList>
    </citation>
    <scope>NUCLEOTIDE SEQUENCE [LARGE SCALE GENOMIC DNA]</scope>
    <source>
        <strain evidence="1 2">UAMH4076</strain>
    </source>
</reference>
<sequence>MGHDGPSDTCPKPYDDDICAREPDSHIQFFESLAYQIEPPNPGHHGSLYYRHSKSHLPLAMNEWDCENCVSEVSPALFDILH</sequence>
<comment type="caution">
    <text evidence="1">The sequence shown here is derived from an EMBL/GenBank/DDBJ whole genome shotgun (WGS) entry which is preliminary data.</text>
</comment>
<gene>
    <name evidence="1" type="ORF">GX50_03893</name>
</gene>
<evidence type="ECO:0000313" key="2">
    <source>
        <dbReference type="Proteomes" id="UP000226031"/>
    </source>
</evidence>
<proteinExistence type="predicted"/>
<evidence type="ECO:0000313" key="1">
    <source>
        <dbReference type="EMBL" id="PGH33282.1"/>
    </source>
</evidence>
<dbReference type="EMBL" id="PDND01000067">
    <property type="protein sequence ID" value="PGH33282.1"/>
    <property type="molecule type" value="Genomic_DNA"/>
</dbReference>
<name>A0A2B7ZJV4_9EURO</name>
<keyword evidence="2" id="KW-1185">Reference proteome</keyword>
<organism evidence="1 2">
    <name type="scientific">[Emmonsia] crescens</name>
    <dbReference type="NCBI Taxonomy" id="73230"/>
    <lineage>
        <taxon>Eukaryota</taxon>
        <taxon>Fungi</taxon>
        <taxon>Dikarya</taxon>
        <taxon>Ascomycota</taxon>
        <taxon>Pezizomycotina</taxon>
        <taxon>Eurotiomycetes</taxon>
        <taxon>Eurotiomycetidae</taxon>
        <taxon>Onygenales</taxon>
        <taxon>Ajellomycetaceae</taxon>
        <taxon>Emergomyces</taxon>
    </lineage>
</organism>
<protein>
    <submittedName>
        <fullName evidence="1">Uncharacterized protein</fullName>
    </submittedName>
</protein>
<dbReference type="Proteomes" id="UP000226031">
    <property type="component" value="Unassembled WGS sequence"/>
</dbReference>
<dbReference type="AlphaFoldDB" id="A0A2B7ZJV4"/>
<accession>A0A2B7ZJV4</accession>